<dbReference type="Proteomes" id="UP000682733">
    <property type="component" value="Unassembled WGS sequence"/>
</dbReference>
<evidence type="ECO:0000256" key="3">
    <source>
        <dbReference type="PROSITE-ProRule" id="PRU00339"/>
    </source>
</evidence>
<dbReference type="InterPro" id="IPR019734">
    <property type="entry name" value="TPR_rpt"/>
</dbReference>
<evidence type="ECO:0000256" key="1">
    <source>
        <dbReference type="ARBA" id="ARBA00022737"/>
    </source>
</evidence>
<dbReference type="Proteomes" id="UP000677228">
    <property type="component" value="Unassembled WGS sequence"/>
</dbReference>
<accession>A0A8S2F817</accession>
<dbReference type="PROSITE" id="PS50005">
    <property type="entry name" value="TPR"/>
    <property type="match status" value="1"/>
</dbReference>
<evidence type="ECO:0000256" key="2">
    <source>
        <dbReference type="ARBA" id="ARBA00022803"/>
    </source>
</evidence>
<protein>
    <recommendedName>
        <fullName evidence="7">NAD(P)(+)--arginine ADP-ribosyltransferase</fullName>
    </recommendedName>
</protein>
<keyword evidence="1" id="KW-0677">Repeat</keyword>
<proteinExistence type="predicted"/>
<dbReference type="PANTHER" id="PTHR45641:SF19">
    <property type="entry name" value="NEPHROCYSTIN-3"/>
    <property type="match status" value="1"/>
</dbReference>
<reference evidence="4" key="1">
    <citation type="submission" date="2021-02" db="EMBL/GenBank/DDBJ databases">
        <authorList>
            <person name="Nowell W R."/>
        </authorList>
    </citation>
    <scope>NUCLEOTIDE SEQUENCE</scope>
</reference>
<feature type="repeat" description="TPR" evidence="3">
    <location>
        <begin position="574"/>
        <end position="607"/>
    </location>
</feature>
<dbReference type="SUPFAM" id="SSF56399">
    <property type="entry name" value="ADP-ribosylation"/>
    <property type="match status" value="1"/>
</dbReference>
<gene>
    <name evidence="4" type="ORF">OVA965_LOCUS31407</name>
    <name evidence="5" type="ORF">TMI583_LOCUS32235</name>
</gene>
<organism evidence="4 6">
    <name type="scientific">Didymodactylos carnosus</name>
    <dbReference type="NCBI Taxonomy" id="1234261"/>
    <lineage>
        <taxon>Eukaryota</taxon>
        <taxon>Metazoa</taxon>
        <taxon>Spiralia</taxon>
        <taxon>Gnathifera</taxon>
        <taxon>Rotifera</taxon>
        <taxon>Eurotatoria</taxon>
        <taxon>Bdelloidea</taxon>
        <taxon>Philodinida</taxon>
        <taxon>Philodinidae</taxon>
        <taxon>Didymodactylos</taxon>
    </lineage>
</organism>
<evidence type="ECO:0008006" key="7">
    <source>
        <dbReference type="Google" id="ProtNLM"/>
    </source>
</evidence>
<keyword evidence="2 3" id="KW-0802">TPR repeat</keyword>
<dbReference type="Gene3D" id="1.25.40.10">
    <property type="entry name" value="Tetratricopeptide repeat domain"/>
    <property type="match status" value="2"/>
</dbReference>
<dbReference type="SUPFAM" id="SSF48452">
    <property type="entry name" value="TPR-like"/>
    <property type="match status" value="1"/>
</dbReference>
<dbReference type="SMART" id="SM00028">
    <property type="entry name" value="TPR"/>
    <property type="match status" value="4"/>
</dbReference>
<evidence type="ECO:0000313" key="4">
    <source>
        <dbReference type="EMBL" id="CAF1364951.1"/>
    </source>
</evidence>
<dbReference type="AlphaFoldDB" id="A0A8S2F817"/>
<evidence type="ECO:0000313" key="6">
    <source>
        <dbReference type="Proteomes" id="UP000677228"/>
    </source>
</evidence>
<evidence type="ECO:0000313" key="5">
    <source>
        <dbReference type="EMBL" id="CAF4174485.1"/>
    </source>
</evidence>
<sequence>MITTSDPDISNECGAMTTKIIAKTTTSSYFQHTSSDKSLNALLRNFSLICLNKDVKAIKRRLQNVTNDLEIFMNPFECVSYIVKAREKELIIIVSQPLTEHFIPLIHDLIQVIYIYILHTNKSFDDEFTSNKRYSKIRGSFMGHDIIISKLIDDLHLLSNLPLRQPFTQTDTSINFYMTSEQGYSLRTLTKEQTHFVSFQLLIDVILSKSETDCLFDKTNALKLYQVLSIDDQTILDNIHEFEQTCSADDVIDFFLTNNYIKETLNKSLRTENIQQICIFWFYINELCNQLTGLYVRRPATVYRGQYVTVDELRLLQTNIGGFISFKTFFSTSTSNVRALRRTGDGQGRPYQESVLFEIRFDKSTSTRFAKVLLIKEEEILLFSPGTVFLLKSIEKLNERVWYCQLSVSEEDECELIKMFEHFENEVGTPITFLSLGIYLSELKKNDMAIKYYEILLMASTNPDISSTIHNNLAIVYGQKNDPTNALIHLQKARELHKSDGKDLLHEKSTIISNIFEKSSGIVLAAPVANTSPMLNYYNLACVYQSVGRFHEARVACDKALNITTTEADSPYLSLIYSAIASIYYRQSNYVEALKYFKVALDVALTALPAKDPLIEKYLKNIAILNDTNRQSTVTMHGQLPKRSTSEN</sequence>
<dbReference type="EMBL" id="CAJNOK010023592">
    <property type="protein sequence ID" value="CAF1364951.1"/>
    <property type="molecule type" value="Genomic_DNA"/>
</dbReference>
<dbReference type="PANTHER" id="PTHR45641">
    <property type="entry name" value="TETRATRICOPEPTIDE REPEAT PROTEIN (AFU_ORTHOLOGUE AFUA_6G03870)"/>
    <property type="match status" value="1"/>
</dbReference>
<dbReference type="Pfam" id="PF13424">
    <property type="entry name" value="TPR_12"/>
    <property type="match status" value="1"/>
</dbReference>
<dbReference type="InterPro" id="IPR011990">
    <property type="entry name" value="TPR-like_helical_dom_sf"/>
</dbReference>
<name>A0A8S2F817_9BILA</name>
<dbReference type="Gene3D" id="3.90.176.10">
    <property type="entry name" value="Toxin ADP-ribosyltransferase, Chain A, domain 1"/>
    <property type="match status" value="1"/>
</dbReference>
<dbReference type="EMBL" id="CAJOBA010045247">
    <property type="protein sequence ID" value="CAF4174485.1"/>
    <property type="molecule type" value="Genomic_DNA"/>
</dbReference>
<comment type="caution">
    <text evidence="4">The sequence shown here is derived from an EMBL/GenBank/DDBJ whole genome shotgun (WGS) entry which is preliminary data.</text>
</comment>